<feature type="transmembrane region" description="Helical" evidence="10">
    <location>
        <begin position="204"/>
        <end position="221"/>
    </location>
</feature>
<feature type="domain" description="Siroheme synthase central" evidence="11">
    <location>
        <begin position="125"/>
        <end position="150"/>
    </location>
</feature>
<keyword evidence="4 10" id="KW-1133">Transmembrane helix</keyword>
<accession>A0A4Z0LB41</accession>
<dbReference type="RefSeq" id="WP_135525217.1">
    <property type="nucleotide sequence ID" value="NZ_SRLH01000002.1"/>
</dbReference>
<dbReference type="InterPro" id="IPR036291">
    <property type="entry name" value="NAD(P)-bd_dom_sf"/>
</dbReference>
<dbReference type="OrthoDB" id="45564at2"/>
<feature type="transmembrane region" description="Helical" evidence="10">
    <location>
        <begin position="464"/>
        <end position="481"/>
    </location>
</feature>
<dbReference type="InterPro" id="IPR002781">
    <property type="entry name" value="TM_pro_TauE-like"/>
</dbReference>
<evidence type="ECO:0000259" key="11">
    <source>
        <dbReference type="Pfam" id="PF14824"/>
    </source>
</evidence>
<dbReference type="Gene3D" id="3.40.50.720">
    <property type="entry name" value="NAD(P)-binding Rossmann-like Domain"/>
    <property type="match status" value="1"/>
</dbReference>
<evidence type="ECO:0000256" key="5">
    <source>
        <dbReference type="ARBA" id="ARBA00023002"/>
    </source>
</evidence>
<keyword evidence="3 10" id="KW-0812">Transmembrane</keyword>
<protein>
    <recommendedName>
        <fullName evidence="10">Probable membrane transporter protein</fullName>
    </recommendedName>
</protein>
<dbReference type="Pfam" id="PF14824">
    <property type="entry name" value="Sirohm_synth_M"/>
    <property type="match status" value="1"/>
</dbReference>
<dbReference type="GO" id="GO:0005886">
    <property type="term" value="C:plasma membrane"/>
    <property type="evidence" value="ECO:0007669"/>
    <property type="project" value="UniProtKB-SubCell"/>
</dbReference>
<dbReference type="GO" id="GO:0004325">
    <property type="term" value="F:ferrochelatase activity"/>
    <property type="evidence" value="ECO:0007669"/>
    <property type="project" value="InterPro"/>
</dbReference>
<keyword evidence="10" id="KW-1003">Cell membrane</keyword>
<evidence type="ECO:0000313" key="13">
    <source>
        <dbReference type="Proteomes" id="UP000297407"/>
    </source>
</evidence>
<evidence type="ECO:0000256" key="10">
    <source>
        <dbReference type="RuleBase" id="RU363041"/>
    </source>
</evidence>
<dbReference type="EMBL" id="SRLH01000002">
    <property type="protein sequence ID" value="TGD58907.1"/>
    <property type="molecule type" value="Genomic_DNA"/>
</dbReference>
<keyword evidence="8" id="KW-0627">Porphyrin biosynthesis</keyword>
<gene>
    <name evidence="12" type="ORF">E4635_03385</name>
</gene>
<dbReference type="GO" id="GO:0019354">
    <property type="term" value="P:siroheme biosynthetic process"/>
    <property type="evidence" value="ECO:0007669"/>
    <property type="project" value="UniProtKB-UniPathway"/>
</dbReference>
<evidence type="ECO:0000256" key="7">
    <source>
        <dbReference type="ARBA" id="ARBA00023136"/>
    </source>
</evidence>
<name>A0A4Z0LB41_9FLAO</name>
<dbReference type="AlphaFoldDB" id="A0A4Z0LB41"/>
<dbReference type="InterPro" id="IPR028281">
    <property type="entry name" value="Sirohaem_synthase_central"/>
</dbReference>
<keyword evidence="13" id="KW-1185">Reference proteome</keyword>
<dbReference type="InterPro" id="IPR006367">
    <property type="entry name" value="Sirohaem_synthase_N"/>
</dbReference>
<reference evidence="12 13" key="1">
    <citation type="submission" date="2019-04" db="EMBL/GenBank/DDBJ databases">
        <title>Flavobacterium sp. strain DS2-A Genome sequencing and assembly.</title>
        <authorList>
            <person name="Kim I."/>
        </authorList>
    </citation>
    <scope>NUCLEOTIDE SEQUENCE [LARGE SCALE GENOMIC DNA]</scope>
    <source>
        <strain evidence="12 13">DS2-A</strain>
    </source>
</reference>
<feature type="transmembrane region" description="Helical" evidence="10">
    <location>
        <begin position="406"/>
        <end position="428"/>
    </location>
</feature>
<comment type="pathway">
    <text evidence="2">Porphyrin-containing compound metabolism; siroheme biosynthesis; sirohydrochlorin from precorrin-2: step 1/1.</text>
</comment>
<evidence type="ECO:0000256" key="2">
    <source>
        <dbReference type="ARBA" id="ARBA00005010"/>
    </source>
</evidence>
<dbReference type="SUPFAM" id="SSF51735">
    <property type="entry name" value="NAD(P)-binding Rossmann-fold domains"/>
    <property type="match status" value="1"/>
</dbReference>
<dbReference type="GO" id="GO:0043115">
    <property type="term" value="F:precorrin-2 dehydrogenase activity"/>
    <property type="evidence" value="ECO:0007669"/>
    <property type="project" value="UniProtKB-EC"/>
</dbReference>
<organism evidence="12 13">
    <name type="scientific">Flavobacterium humi</name>
    <dbReference type="NCBI Taxonomy" id="2562683"/>
    <lineage>
        <taxon>Bacteria</taxon>
        <taxon>Pseudomonadati</taxon>
        <taxon>Bacteroidota</taxon>
        <taxon>Flavobacteriia</taxon>
        <taxon>Flavobacteriales</taxon>
        <taxon>Flavobacteriaceae</taxon>
        <taxon>Flavobacterium</taxon>
    </lineage>
</organism>
<dbReference type="NCBIfam" id="TIGR01470">
    <property type="entry name" value="cysG_Nterm"/>
    <property type="match status" value="1"/>
</dbReference>
<evidence type="ECO:0000313" key="12">
    <source>
        <dbReference type="EMBL" id="TGD58907.1"/>
    </source>
</evidence>
<evidence type="ECO:0000256" key="8">
    <source>
        <dbReference type="ARBA" id="ARBA00023244"/>
    </source>
</evidence>
<dbReference type="Proteomes" id="UP000297407">
    <property type="component" value="Unassembled WGS sequence"/>
</dbReference>
<dbReference type="SUPFAM" id="SSF75615">
    <property type="entry name" value="Siroheme synthase middle domains-like"/>
    <property type="match status" value="1"/>
</dbReference>
<evidence type="ECO:0000256" key="4">
    <source>
        <dbReference type="ARBA" id="ARBA00022989"/>
    </source>
</evidence>
<dbReference type="InterPro" id="IPR028161">
    <property type="entry name" value="Met8-like"/>
</dbReference>
<proteinExistence type="inferred from homology"/>
<dbReference type="PANTHER" id="PTHR35330:SF1">
    <property type="entry name" value="SIROHEME BIOSYNTHESIS PROTEIN MET8"/>
    <property type="match status" value="1"/>
</dbReference>
<sequence length="484" mass="52649">MENTLFPIFLKTESARFLIVGGGKVGLEKTETLLRQNPLVAIKIIAKEICGDLRQLLHKSPHVEWEERSYRHNDLDAIDFIIIATENALLNREIKEKANLEGILVNAADQPDLCDFYLGSIVNKGHLKIAISTNGKSPVLARRLREHFEEAIPDTINQSIENLNTFREQHKGDIQTKVSSLNEATALLLQRNNPKKEAKKYKRLAFEIAAVFLAVFFGYGLSSIVSVQDLAGYAREIPPAFYGMVLVGFFAQLVDGAVGLGYGVTCATSMMLFGIKLPAISGSIHTAEMFSSGISGFSHYKFGNVNKKLLLWLAIPGVIGAVLGALLLIYLGNKYETITYAVLATYTMIIGIRLVSIAFRKKIEKKKIKNTGILGFSGGLLDAFGGGGWGPIVTSTLLAKGRKSSYVIGTVSLAEFFVTLAASITFFASLGVSNWYIVLGLIAGGSLAAPLAAKLAGKLPHKTAVLLVAFLVIVFSIRMLFKVF</sequence>
<keyword evidence="5" id="KW-0560">Oxidoreductase</keyword>
<comment type="subcellular location">
    <subcellularLocation>
        <location evidence="10">Cell membrane</location>
        <topology evidence="10">Multi-pass membrane protein</topology>
    </subcellularLocation>
    <subcellularLocation>
        <location evidence="1">Membrane</location>
        <topology evidence="1">Multi-pass membrane protein</topology>
    </subcellularLocation>
</comment>
<evidence type="ECO:0000256" key="1">
    <source>
        <dbReference type="ARBA" id="ARBA00004141"/>
    </source>
</evidence>
<dbReference type="Pfam" id="PF13241">
    <property type="entry name" value="NAD_binding_7"/>
    <property type="match status" value="1"/>
</dbReference>
<keyword evidence="7 10" id="KW-0472">Membrane</keyword>
<evidence type="ECO:0000256" key="6">
    <source>
        <dbReference type="ARBA" id="ARBA00023027"/>
    </source>
</evidence>
<comment type="caution">
    <text evidence="12">The sequence shown here is derived from an EMBL/GenBank/DDBJ whole genome shotgun (WGS) entry which is preliminary data.</text>
</comment>
<comment type="catalytic activity">
    <reaction evidence="9">
        <text>precorrin-2 + NAD(+) = sirohydrochlorin + NADH + 2 H(+)</text>
        <dbReference type="Rhea" id="RHEA:15613"/>
        <dbReference type="ChEBI" id="CHEBI:15378"/>
        <dbReference type="ChEBI" id="CHEBI:57540"/>
        <dbReference type="ChEBI" id="CHEBI:57945"/>
        <dbReference type="ChEBI" id="CHEBI:58351"/>
        <dbReference type="ChEBI" id="CHEBI:58827"/>
        <dbReference type="EC" id="1.3.1.76"/>
    </reaction>
</comment>
<feature type="transmembrane region" description="Helical" evidence="10">
    <location>
        <begin position="434"/>
        <end position="452"/>
    </location>
</feature>
<dbReference type="PANTHER" id="PTHR35330">
    <property type="entry name" value="SIROHEME BIOSYNTHESIS PROTEIN MET8"/>
    <property type="match status" value="1"/>
</dbReference>
<evidence type="ECO:0000256" key="9">
    <source>
        <dbReference type="ARBA" id="ARBA00047561"/>
    </source>
</evidence>
<dbReference type="Gene3D" id="3.30.160.110">
    <property type="entry name" value="Siroheme synthase, domain 2"/>
    <property type="match status" value="1"/>
</dbReference>
<feature type="transmembrane region" description="Helical" evidence="10">
    <location>
        <begin position="309"/>
        <end position="332"/>
    </location>
</feature>
<evidence type="ECO:0000256" key="3">
    <source>
        <dbReference type="ARBA" id="ARBA00022692"/>
    </source>
</evidence>
<dbReference type="UniPathway" id="UPA00262">
    <property type="reaction ID" value="UER00222"/>
</dbReference>
<comment type="similarity">
    <text evidence="10">Belongs to the 4-toluene sulfonate uptake permease (TSUP) (TC 2.A.102) family.</text>
</comment>
<feature type="transmembrane region" description="Helical" evidence="10">
    <location>
        <begin position="338"/>
        <end position="359"/>
    </location>
</feature>
<feature type="transmembrane region" description="Helical" evidence="10">
    <location>
        <begin position="241"/>
        <end position="264"/>
    </location>
</feature>
<dbReference type="Pfam" id="PF01925">
    <property type="entry name" value="TauE"/>
    <property type="match status" value="1"/>
</dbReference>
<keyword evidence="6" id="KW-0520">NAD</keyword>